<feature type="transmembrane region" description="Helical" evidence="1">
    <location>
        <begin position="127"/>
        <end position="148"/>
    </location>
</feature>
<organism evidence="2 3">
    <name type="scientific">Toxoplasma gondii ARI</name>
    <dbReference type="NCBI Taxonomy" id="1074872"/>
    <lineage>
        <taxon>Eukaryota</taxon>
        <taxon>Sar</taxon>
        <taxon>Alveolata</taxon>
        <taxon>Apicomplexa</taxon>
        <taxon>Conoidasida</taxon>
        <taxon>Coccidia</taxon>
        <taxon>Eucoccidiorida</taxon>
        <taxon>Eimeriorina</taxon>
        <taxon>Sarcocystidae</taxon>
        <taxon>Toxoplasma</taxon>
    </lineage>
</organism>
<evidence type="ECO:0000256" key="1">
    <source>
        <dbReference type="SAM" id="Phobius"/>
    </source>
</evidence>
<evidence type="ECO:0000313" key="2">
    <source>
        <dbReference type="EMBL" id="KYF45023.1"/>
    </source>
</evidence>
<dbReference type="VEuPathDB" id="ToxoDB:TGARI_290740"/>
<dbReference type="Proteomes" id="UP000074247">
    <property type="component" value="Unassembled WGS sequence"/>
</dbReference>
<keyword evidence="1" id="KW-0812">Transmembrane</keyword>
<comment type="caution">
    <text evidence="2">The sequence shown here is derived from an EMBL/GenBank/DDBJ whole genome shotgun (WGS) entry which is preliminary data.</text>
</comment>
<dbReference type="AlphaFoldDB" id="A0A139Y1X2"/>
<keyword evidence="1" id="KW-1133">Transmembrane helix</keyword>
<sequence length="156" mass="17047">MFWLERSEGRISASFCPLVAVSAFLQGPRCARPPLRAEAIPLQFVESAATQAEDAHSLPSFSPRFRKQRQNCTHRSLDTGCSDIMVAVTSRSVPRRLRALAGRGEGKKTQICAKSGSLRGKHGAPDLASPLFFLFGFLLALLLLQVPFDDFSPESA</sequence>
<name>A0A139Y1X2_TOXGO</name>
<protein>
    <recommendedName>
        <fullName evidence="4">Transmembrane protein</fullName>
    </recommendedName>
</protein>
<proteinExistence type="predicted"/>
<reference evidence="2 3" key="1">
    <citation type="journal article" date="2016" name="Nat. Commun.">
        <title>Local admixture of amplified and diversified secreted pathogenesis determinants shapes mosaic Toxoplasma gondii genomes.</title>
        <authorList>
            <person name="Lorenzi H."/>
            <person name="Khan A."/>
            <person name="Behnke M.S."/>
            <person name="Namasivayam S."/>
            <person name="Swapna L.S."/>
            <person name="Hadjithomas M."/>
            <person name="Karamycheva S."/>
            <person name="Pinney D."/>
            <person name="Brunk B.P."/>
            <person name="Ajioka J.W."/>
            <person name="Ajzenberg D."/>
            <person name="Boothroyd J.C."/>
            <person name="Boyle J.P."/>
            <person name="Darde M.L."/>
            <person name="Diaz-Miranda M.A."/>
            <person name="Dubey J.P."/>
            <person name="Fritz H.M."/>
            <person name="Gennari S.M."/>
            <person name="Gregory B.D."/>
            <person name="Kim K."/>
            <person name="Saeij J.P."/>
            <person name="Su C."/>
            <person name="White M.W."/>
            <person name="Zhu X.Q."/>
            <person name="Howe D.K."/>
            <person name="Rosenthal B.M."/>
            <person name="Grigg M.E."/>
            <person name="Parkinson J."/>
            <person name="Liu L."/>
            <person name="Kissinger J.C."/>
            <person name="Roos D.S."/>
            <person name="Sibley L.D."/>
        </authorList>
    </citation>
    <scope>NUCLEOTIDE SEQUENCE [LARGE SCALE GENOMIC DNA]</scope>
    <source>
        <strain evidence="2 3">ARI</strain>
    </source>
</reference>
<gene>
    <name evidence="2" type="ORF">TGARI_290740</name>
</gene>
<evidence type="ECO:0000313" key="3">
    <source>
        <dbReference type="Proteomes" id="UP000074247"/>
    </source>
</evidence>
<evidence type="ECO:0008006" key="4">
    <source>
        <dbReference type="Google" id="ProtNLM"/>
    </source>
</evidence>
<dbReference type="EMBL" id="AGQS02004215">
    <property type="protein sequence ID" value="KYF45023.1"/>
    <property type="molecule type" value="Genomic_DNA"/>
</dbReference>
<keyword evidence="1" id="KW-0472">Membrane</keyword>
<accession>A0A139Y1X2</accession>